<sequence length="87" mass="9597">MGVKRKQVSTKYANDKFSRATSNSRTESEPDESNAHQIQSVEATVVRTSRKATPDTLIQNLPPRGLAEEGWPMSSSVAQHVVVDQTQ</sequence>
<protein>
    <submittedName>
        <fullName evidence="2">Uncharacterized protein</fullName>
    </submittedName>
</protein>
<reference evidence="2 3" key="1">
    <citation type="submission" date="2017-03" db="EMBL/GenBank/DDBJ databases">
        <title>Complete Genome Sequence of Salmonella Typhimurium baceriophage BSP101.</title>
        <authorList>
            <person name="Bai J."/>
            <person name="Ryu S."/>
        </authorList>
    </citation>
    <scope>NUCLEOTIDE SEQUENCE [LARGE SCALE GENOMIC DNA]</scope>
</reference>
<organism evidence="2 3">
    <name type="scientific">Salmonella phage BSP101</name>
    <dbReference type="NCBI Taxonomy" id="1958914"/>
    <lineage>
        <taxon>Viruses</taxon>
        <taxon>Duplodnaviria</taxon>
        <taxon>Heunggongvirae</taxon>
        <taxon>Uroviricota</taxon>
        <taxon>Caudoviricetes</taxon>
        <taxon>Pantevenvirales</taxon>
        <taxon>Ackermannviridae</taxon>
        <taxon>Cvivirinae</taxon>
        <taxon>Kuttervirus</taxon>
        <taxon>Kuttervirus BSP101</taxon>
    </lineage>
</organism>
<dbReference type="Proteomes" id="UP000240994">
    <property type="component" value="Segment"/>
</dbReference>
<keyword evidence="3" id="KW-1185">Reference proteome</keyword>
<gene>
    <name evidence="2" type="ORF">BSP101_0069</name>
</gene>
<name>A0A2P0QE04_9CAUD</name>
<evidence type="ECO:0000256" key="1">
    <source>
        <dbReference type="SAM" id="MobiDB-lite"/>
    </source>
</evidence>
<proteinExistence type="predicted"/>
<evidence type="ECO:0000313" key="3">
    <source>
        <dbReference type="Proteomes" id="UP000240994"/>
    </source>
</evidence>
<accession>A0A2P0QE04</accession>
<evidence type="ECO:0000313" key="2">
    <source>
        <dbReference type="EMBL" id="ARM69906.1"/>
    </source>
</evidence>
<feature type="region of interest" description="Disordered" evidence="1">
    <location>
        <begin position="1"/>
        <end position="42"/>
    </location>
</feature>
<dbReference type="EMBL" id="KY787213">
    <property type="protein sequence ID" value="ARM69906.1"/>
    <property type="molecule type" value="Genomic_DNA"/>
</dbReference>